<evidence type="ECO:0000313" key="1">
    <source>
        <dbReference type="EMBL" id="EEG25313.1"/>
    </source>
</evidence>
<evidence type="ECO:0000313" key="2">
    <source>
        <dbReference type="Proteomes" id="UP000006247"/>
    </source>
</evidence>
<organism evidence="1 2">
    <name type="scientific">Corynebacterium matruchotii ATCC 33806</name>
    <dbReference type="NCBI Taxonomy" id="566549"/>
    <lineage>
        <taxon>Bacteria</taxon>
        <taxon>Bacillati</taxon>
        <taxon>Actinomycetota</taxon>
        <taxon>Actinomycetes</taxon>
        <taxon>Mycobacteriales</taxon>
        <taxon>Corynebacteriaceae</taxon>
        <taxon>Corynebacterium</taxon>
    </lineage>
</organism>
<dbReference type="AlphaFoldDB" id="C0E7D9"/>
<name>C0E7D9_9CORY</name>
<sequence>MSLIVPYPTSDFQQGACEFPVNHFPLGRINELIFMAYPAVLGLYFSRYKLNGFILEKQQQHPSRYYEDFSGLQQRLLVFPHKFFPMELCVITPQPVFTPVFRHGVLSWNRD</sequence>
<dbReference type="RefSeq" id="WP_005523385.1">
    <property type="nucleotide sequence ID" value="NZ_EQ973332.1"/>
</dbReference>
<dbReference type="EMBL" id="ACEB01000053">
    <property type="protein sequence ID" value="EEG25313.1"/>
    <property type="molecule type" value="Genomic_DNA"/>
</dbReference>
<dbReference type="HOGENOM" id="CLU_2154140_0_0_11"/>
<accession>C0E7D9</accession>
<dbReference type="Proteomes" id="UP000006247">
    <property type="component" value="Unassembled WGS sequence"/>
</dbReference>
<proteinExistence type="predicted"/>
<comment type="caution">
    <text evidence="1">The sequence shown here is derived from an EMBL/GenBank/DDBJ whole genome shotgun (WGS) entry which is preliminary data.</text>
</comment>
<reference evidence="1 2" key="1">
    <citation type="submission" date="2009-01" db="EMBL/GenBank/DDBJ databases">
        <authorList>
            <person name="Fulton L."/>
            <person name="Clifton S."/>
            <person name="Chinwalla A.T."/>
            <person name="Mitreva M."/>
            <person name="Sodergren E."/>
            <person name="Weinstock G."/>
            <person name="Clifton S."/>
            <person name="Dooling D.J."/>
            <person name="Fulton B."/>
            <person name="Minx P."/>
            <person name="Pepin K.H."/>
            <person name="Johnson M."/>
            <person name="Bhonagiri V."/>
            <person name="Nash W.E."/>
            <person name="Mardis E.R."/>
            <person name="Wilson R.K."/>
        </authorList>
    </citation>
    <scope>NUCLEOTIDE SEQUENCE [LARGE SCALE GENOMIC DNA]</scope>
    <source>
        <strain evidence="1 2">ATCC 33806</strain>
    </source>
</reference>
<protein>
    <submittedName>
        <fullName evidence="1">Uncharacterized protein</fullName>
    </submittedName>
</protein>
<gene>
    <name evidence="1" type="ORF">CORMATOL_02927</name>
</gene>